<protein>
    <submittedName>
        <fullName evidence="1">Uncharacterized protein</fullName>
    </submittedName>
</protein>
<name>A0ABW5DJN5_9HYPH</name>
<evidence type="ECO:0000313" key="1">
    <source>
        <dbReference type="EMBL" id="MFD2261162.1"/>
    </source>
</evidence>
<dbReference type="RefSeq" id="WP_345099856.1">
    <property type="nucleotide sequence ID" value="NZ_BAABGS010000071.1"/>
</dbReference>
<dbReference type="EMBL" id="JBHUIR010000062">
    <property type="protein sequence ID" value="MFD2261162.1"/>
    <property type="molecule type" value="Genomic_DNA"/>
</dbReference>
<evidence type="ECO:0000313" key="2">
    <source>
        <dbReference type="Proteomes" id="UP001597373"/>
    </source>
</evidence>
<organism evidence="1 2">
    <name type="scientific">Chelativorans composti</name>
    <dbReference type="NCBI Taxonomy" id="768533"/>
    <lineage>
        <taxon>Bacteria</taxon>
        <taxon>Pseudomonadati</taxon>
        <taxon>Pseudomonadota</taxon>
        <taxon>Alphaproteobacteria</taxon>
        <taxon>Hyphomicrobiales</taxon>
        <taxon>Phyllobacteriaceae</taxon>
        <taxon>Chelativorans</taxon>
    </lineage>
</organism>
<sequence>MRLGNQARSDLILSDADGERLMRGEGSISFSATVQVVLTFAVVGGVSLQDGSAEGRDLSLSFGHGKKSGSGRRGAARISCTITAVTVDKGNLSIMKGEISENGCDSSDRTLNCCKAEKAARNPRNRLPFRRLRGVSMGVGSSLLPAKRQQGVTFRLAGGRIRLRFHANFVRLEWMDDFRPRPKKRCTNFPELFEWITVTMIHVRMPAAPEHDAV</sequence>
<accession>A0ABW5DJN5</accession>
<comment type="caution">
    <text evidence="1">The sequence shown here is derived from an EMBL/GenBank/DDBJ whole genome shotgun (WGS) entry which is preliminary data.</text>
</comment>
<gene>
    <name evidence="1" type="ORF">ACFSMZ_15535</name>
</gene>
<proteinExistence type="predicted"/>
<dbReference type="Proteomes" id="UP001597373">
    <property type="component" value="Unassembled WGS sequence"/>
</dbReference>
<keyword evidence="2" id="KW-1185">Reference proteome</keyword>
<reference evidence="2" key="1">
    <citation type="journal article" date="2019" name="Int. J. Syst. Evol. Microbiol.">
        <title>The Global Catalogue of Microorganisms (GCM) 10K type strain sequencing project: providing services to taxonomists for standard genome sequencing and annotation.</title>
        <authorList>
            <consortium name="The Broad Institute Genomics Platform"/>
            <consortium name="The Broad Institute Genome Sequencing Center for Infectious Disease"/>
            <person name="Wu L."/>
            <person name="Ma J."/>
        </authorList>
    </citation>
    <scope>NUCLEOTIDE SEQUENCE [LARGE SCALE GENOMIC DNA]</scope>
    <source>
        <strain evidence="2">KCTC 23707</strain>
    </source>
</reference>